<keyword evidence="10" id="KW-1185">Reference proteome</keyword>
<dbReference type="SUPFAM" id="SSF54637">
    <property type="entry name" value="Thioesterase/thiol ester dehydrase-isomerase"/>
    <property type="match status" value="1"/>
</dbReference>
<gene>
    <name evidence="9" type="ORF">J2X06_000037</name>
</gene>
<dbReference type="PANTHER" id="PTHR43240">
    <property type="entry name" value="1,4-DIHYDROXY-2-NAPHTHOYL-COA THIOESTERASE 1"/>
    <property type="match status" value="1"/>
</dbReference>
<comment type="similarity">
    <text evidence="4">Belongs to the YigI thioesterase family.</text>
</comment>
<sequence>MPDLQEHISASFSAQGLMTTLGAELVLVAPGEVQIALFPRPELSQQHGYIHAGAITSVLDSACGYAALTVAPAGLDVLTVEFKINFIRPAVAERFVAIGRVTKAGKTLTVCQGEVIGEHGSRRETIAVMQATIINVPGNT</sequence>
<keyword evidence="1" id="KW-0378">Hydrolase</keyword>
<dbReference type="NCBIfam" id="TIGR00369">
    <property type="entry name" value="unchar_dom_1"/>
    <property type="match status" value="1"/>
</dbReference>
<evidence type="ECO:0000256" key="4">
    <source>
        <dbReference type="ARBA" id="ARBA00038381"/>
    </source>
</evidence>
<organism evidence="9 10">
    <name type="scientific">Lysobacter niastensis</name>
    <dbReference type="NCBI Taxonomy" id="380629"/>
    <lineage>
        <taxon>Bacteria</taxon>
        <taxon>Pseudomonadati</taxon>
        <taxon>Pseudomonadota</taxon>
        <taxon>Gammaproteobacteria</taxon>
        <taxon>Lysobacterales</taxon>
        <taxon>Lysobacteraceae</taxon>
        <taxon>Lysobacter</taxon>
    </lineage>
</organism>
<dbReference type="InterPro" id="IPR003736">
    <property type="entry name" value="PAAI_dom"/>
</dbReference>
<evidence type="ECO:0000256" key="2">
    <source>
        <dbReference type="ARBA" id="ARBA00035880"/>
    </source>
</evidence>
<evidence type="ECO:0000256" key="7">
    <source>
        <dbReference type="ARBA" id="ARBA00048062"/>
    </source>
</evidence>
<dbReference type="Gene3D" id="3.10.129.10">
    <property type="entry name" value="Hotdog Thioesterase"/>
    <property type="match status" value="1"/>
</dbReference>
<feature type="domain" description="Thioesterase" evidence="8">
    <location>
        <begin position="47"/>
        <end position="120"/>
    </location>
</feature>
<evidence type="ECO:0000256" key="3">
    <source>
        <dbReference type="ARBA" id="ARBA00036002"/>
    </source>
</evidence>
<reference evidence="9 10" key="1">
    <citation type="submission" date="2023-07" db="EMBL/GenBank/DDBJ databases">
        <title>Sorghum-associated microbial communities from plants grown in Nebraska, USA.</title>
        <authorList>
            <person name="Schachtman D."/>
        </authorList>
    </citation>
    <scope>NUCLEOTIDE SEQUENCE [LARGE SCALE GENOMIC DNA]</scope>
    <source>
        <strain evidence="9 10">BE198</strain>
    </source>
</reference>
<dbReference type="EC" id="3.1.2.20" evidence="5"/>
<evidence type="ECO:0000256" key="6">
    <source>
        <dbReference type="ARBA" id="ARBA00040062"/>
    </source>
</evidence>
<evidence type="ECO:0000313" key="9">
    <source>
        <dbReference type="EMBL" id="MDR7132853.1"/>
    </source>
</evidence>
<dbReference type="Pfam" id="PF03061">
    <property type="entry name" value="4HBT"/>
    <property type="match status" value="1"/>
</dbReference>
<comment type="catalytic activity">
    <reaction evidence="3">
        <text>a long-chain fatty acyl-CoA + H2O = a long-chain fatty acid + CoA + H(+)</text>
        <dbReference type="Rhea" id="RHEA:67680"/>
        <dbReference type="ChEBI" id="CHEBI:15377"/>
        <dbReference type="ChEBI" id="CHEBI:15378"/>
        <dbReference type="ChEBI" id="CHEBI:57287"/>
        <dbReference type="ChEBI" id="CHEBI:57560"/>
        <dbReference type="ChEBI" id="CHEBI:83139"/>
    </reaction>
</comment>
<comment type="catalytic activity">
    <reaction evidence="2">
        <text>a fatty acyl-CoA + H2O = a fatty acid + CoA + H(+)</text>
        <dbReference type="Rhea" id="RHEA:16781"/>
        <dbReference type="ChEBI" id="CHEBI:15377"/>
        <dbReference type="ChEBI" id="CHEBI:15378"/>
        <dbReference type="ChEBI" id="CHEBI:28868"/>
        <dbReference type="ChEBI" id="CHEBI:57287"/>
        <dbReference type="ChEBI" id="CHEBI:77636"/>
        <dbReference type="EC" id="3.1.2.20"/>
    </reaction>
</comment>
<comment type="catalytic activity">
    <reaction evidence="7">
        <text>a medium-chain fatty acyl-CoA + H2O = a medium-chain fatty acid + CoA + H(+)</text>
        <dbReference type="Rhea" id="RHEA:68184"/>
        <dbReference type="ChEBI" id="CHEBI:15377"/>
        <dbReference type="ChEBI" id="CHEBI:15378"/>
        <dbReference type="ChEBI" id="CHEBI:57287"/>
        <dbReference type="ChEBI" id="CHEBI:59558"/>
        <dbReference type="ChEBI" id="CHEBI:90546"/>
    </reaction>
</comment>
<comment type="caution">
    <text evidence="9">The sequence shown here is derived from an EMBL/GenBank/DDBJ whole genome shotgun (WGS) entry which is preliminary data.</text>
</comment>
<evidence type="ECO:0000259" key="8">
    <source>
        <dbReference type="Pfam" id="PF03061"/>
    </source>
</evidence>
<dbReference type="InterPro" id="IPR006683">
    <property type="entry name" value="Thioestr_dom"/>
</dbReference>
<name>A0ABU1W5I6_9GAMM</name>
<evidence type="ECO:0000256" key="5">
    <source>
        <dbReference type="ARBA" id="ARBA00038894"/>
    </source>
</evidence>
<dbReference type="EMBL" id="JAVDVY010000001">
    <property type="protein sequence ID" value="MDR7132853.1"/>
    <property type="molecule type" value="Genomic_DNA"/>
</dbReference>
<protein>
    <recommendedName>
        <fullName evidence="6">Medium/long-chain acyl-CoA thioesterase YigI</fullName>
        <ecNumber evidence="5">3.1.2.20</ecNumber>
    </recommendedName>
</protein>
<accession>A0ABU1W5I6</accession>
<proteinExistence type="inferred from homology"/>
<evidence type="ECO:0000313" key="10">
    <source>
        <dbReference type="Proteomes" id="UP001251524"/>
    </source>
</evidence>
<evidence type="ECO:0000256" key="1">
    <source>
        <dbReference type="ARBA" id="ARBA00022801"/>
    </source>
</evidence>
<dbReference type="InterPro" id="IPR029069">
    <property type="entry name" value="HotDog_dom_sf"/>
</dbReference>
<dbReference type="CDD" id="cd03443">
    <property type="entry name" value="PaaI_thioesterase"/>
    <property type="match status" value="1"/>
</dbReference>
<dbReference type="Proteomes" id="UP001251524">
    <property type="component" value="Unassembled WGS sequence"/>
</dbReference>
<dbReference type="RefSeq" id="WP_310056690.1">
    <property type="nucleotide sequence ID" value="NZ_JAVDVY010000001.1"/>
</dbReference>
<dbReference type="PANTHER" id="PTHR43240:SF20">
    <property type="entry name" value="MEDIUM_LONG-CHAIN ACYL-COA THIOESTERASE YIGI"/>
    <property type="match status" value="1"/>
</dbReference>